<dbReference type="InterPro" id="IPR015424">
    <property type="entry name" value="PyrdxlP-dep_Trfase"/>
</dbReference>
<reference evidence="6" key="1">
    <citation type="submission" date="2016-10" db="EMBL/GenBank/DDBJ databases">
        <authorList>
            <person name="Varghese N."/>
            <person name="Submissions S."/>
        </authorList>
    </citation>
    <scope>NUCLEOTIDE SEQUENCE [LARGE SCALE GENOMIC DNA]</scope>
    <source>
        <strain evidence="6">DSM 3384</strain>
    </source>
</reference>
<dbReference type="GO" id="GO:0008483">
    <property type="term" value="F:transaminase activity"/>
    <property type="evidence" value="ECO:0007669"/>
    <property type="project" value="TreeGrafter"/>
</dbReference>
<evidence type="ECO:0000256" key="4">
    <source>
        <dbReference type="RuleBase" id="RU004508"/>
    </source>
</evidence>
<dbReference type="Proteomes" id="UP000199608">
    <property type="component" value="Unassembled WGS sequence"/>
</dbReference>
<dbReference type="PANTHER" id="PTHR30244:SF34">
    <property type="entry name" value="DTDP-4-AMINO-4,6-DIDEOXYGALACTOSE TRANSAMINASE"/>
    <property type="match status" value="1"/>
</dbReference>
<dbReference type="GO" id="GO:0000271">
    <property type="term" value="P:polysaccharide biosynthetic process"/>
    <property type="evidence" value="ECO:0007669"/>
    <property type="project" value="TreeGrafter"/>
</dbReference>
<dbReference type="SUPFAM" id="SSF53383">
    <property type="entry name" value="PLP-dependent transferases"/>
    <property type="match status" value="1"/>
</dbReference>
<sequence length="405" mass="45653">MGIPLWNNKEFLNIIKYGIFTNNSAKKKYELLIKQSFGMKYCFFTDLGRQAITLALMGLGVNKGDEVIVPSFVCQNVVAPIVFMGATPRYVDIDDDYNISPESVKQNICDKTSVIIVPHLFGKVARIKEIQTIACSRGIPVIDDAAQSVGAKINDRYIGTFGDIGILSFGPFKSITATRGGALLLNDDMIYEKIKKIEILNHRRIPLIRGLKSIIKFKMRKFSLPLISKINQHSIYGKKKPQSLAEFFKTFTSESTPCNIDLMDLSIIKCQLDKLPSIISKRKQLGIRLTKLLSEQSWFKTNNHFTGENIFVKYIINLEKLIPKHAIIDVVISKVLIFLNSRGIEAHSAYIPMHQNKRLLVSSQPYLKNTEDKAPGLICLPINHDMKLSDIDFIASCINCLPEII</sequence>
<keyword evidence="6" id="KW-1185">Reference proteome</keyword>
<dbReference type="InterPro" id="IPR015422">
    <property type="entry name" value="PyrdxlP-dep_Trfase_small"/>
</dbReference>
<feature type="modified residue" description="N6-(pyridoxal phosphate)lysine" evidence="3">
    <location>
        <position position="173"/>
    </location>
</feature>
<dbReference type="Gene3D" id="3.90.1150.10">
    <property type="entry name" value="Aspartate Aminotransferase, domain 1"/>
    <property type="match status" value="1"/>
</dbReference>
<dbReference type="GO" id="GO:0030170">
    <property type="term" value="F:pyridoxal phosphate binding"/>
    <property type="evidence" value="ECO:0007669"/>
    <property type="project" value="TreeGrafter"/>
</dbReference>
<protein>
    <submittedName>
        <fullName evidence="5">dTDP-4-amino-4,6-dideoxygalactose transaminase</fullName>
    </submittedName>
</protein>
<dbReference type="PANTHER" id="PTHR30244">
    <property type="entry name" value="TRANSAMINASE"/>
    <property type="match status" value="1"/>
</dbReference>
<dbReference type="EMBL" id="FNLL01000003">
    <property type="protein sequence ID" value="SDT96926.1"/>
    <property type="molecule type" value="Genomic_DNA"/>
</dbReference>
<keyword evidence="3 4" id="KW-0663">Pyridoxal phosphate</keyword>
<evidence type="ECO:0000256" key="1">
    <source>
        <dbReference type="ARBA" id="ARBA00037999"/>
    </source>
</evidence>
<evidence type="ECO:0000256" key="2">
    <source>
        <dbReference type="PIRSR" id="PIRSR000390-1"/>
    </source>
</evidence>
<evidence type="ECO:0000256" key="3">
    <source>
        <dbReference type="PIRSR" id="PIRSR000390-2"/>
    </source>
</evidence>
<gene>
    <name evidence="5" type="ORF">SAMN04487931_103266</name>
</gene>
<feature type="active site" description="Proton acceptor" evidence="2">
    <location>
        <position position="173"/>
    </location>
</feature>
<comment type="similarity">
    <text evidence="1 4">Belongs to the DegT/DnrJ/EryC1 family.</text>
</comment>
<evidence type="ECO:0000313" key="5">
    <source>
        <dbReference type="EMBL" id="SDT96926.1"/>
    </source>
</evidence>
<evidence type="ECO:0000313" key="6">
    <source>
        <dbReference type="Proteomes" id="UP000199608"/>
    </source>
</evidence>
<name>A0A1H2EP80_9BACT</name>
<dbReference type="InterPro" id="IPR015421">
    <property type="entry name" value="PyrdxlP-dep_Trfase_major"/>
</dbReference>
<dbReference type="Gene3D" id="3.40.640.10">
    <property type="entry name" value="Type I PLP-dependent aspartate aminotransferase-like (Major domain)"/>
    <property type="match status" value="1"/>
</dbReference>
<dbReference type="Pfam" id="PF01041">
    <property type="entry name" value="DegT_DnrJ_EryC1"/>
    <property type="match status" value="1"/>
</dbReference>
<accession>A0A1H2EP80</accession>
<dbReference type="AlphaFoldDB" id="A0A1H2EP80"/>
<organism evidence="5 6">
    <name type="scientific">Desulfobacula phenolica</name>
    <dbReference type="NCBI Taxonomy" id="90732"/>
    <lineage>
        <taxon>Bacteria</taxon>
        <taxon>Pseudomonadati</taxon>
        <taxon>Thermodesulfobacteriota</taxon>
        <taxon>Desulfobacteria</taxon>
        <taxon>Desulfobacterales</taxon>
        <taxon>Desulfobacteraceae</taxon>
        <taxon>Desulfobacula</taxon>
    </lineage>
</organism>
<dbReference type="InterPro" id="IPR000653">
    <property type="entry name" value="DegT/StrS_aminotransferase"/>
</dbReference>
<proteinExistence type="inferred from homology"/>
<dbReference type="PIRSF" id="PIRSF000390">
    <property type="entry name" value="PLP_StrS"/>
    <property type="match status" value="1"/>
</dbReference>